<protein>
    <submittedName>
        <fullName evidence="1">Uncharacterized protein</fullName>
    </submittedName>
</protein>
<proteinExistence type="predicted"/>
<keyword evidence="2" id="KW-1185">Reference proteome</keyword>
<organism evidence="1 2">
    <name type="scientific">Periweissella cryptocerci</name>
    <dbReference type="NCBI Taxonomy" id="2506420"/>
    <lineage>
        <taxon>Bacteria</taxon>
        <taxon>Bacillati</taxon>
        <taxon>Bacillota</taxon>
        <taxon>Bacilli</taxon>
        <taxon>Lactobacillales</taxon>
        <taxon>Lactobacillaceae</taxon>
        <taxon>Periweissella</taxon>
    </lineage>
</organism>
<gene>
    <name evidence="1" type="ORF">EQG49_06635</name>
</gene>
<evidence type="ECO:0000313" key="2">
    <source>
        <dbReference type="Proteomes" id="UP000292886"/>
    </source>
</evidence>
<name>A0A4P6YTR8_9LACO</name>
<dbReference type="AlphaFoldDB" id="A0A4P6YTR8"/>
<reference evidence="2" key="1">
    <citation type="submission" date="2019-03" db="EMBL/GenBank/DDBJ databases">
        <title>Weissella sp. 26KH-42 Genome sequencing.</title>
        <authorList>
            <person name="Heo J."/>
            <person name="Kim S.-J."/>
            <person name="Kim J.-S."/>
            <person name="Hong S.-B."/>
            <person name="Kwon S.-W."/>
        </authorList>
    </citation>
    <scope>NUCLEOTIDE SEQUENCE [LARGE SCALE GENOMIC DNA]</scope>
    <source>
        <strain evidence="2">26KH-42</strain>
    </source>
</reference>
<dbReference type="KEGG" id="wei:EQG49_06635"/>
<dbReference type="EMBL" id="CP037940">
    <property type="protein sequence ID" value="QBO36158.1"/>
    <property type="molecule type" value="Genomic_DNA"/>
</dbReference>
<dbReference type="RefSeq" id="WP_133363236.1">
    <property type="nucleotide sequence ID" value="NZ_CP037940.1"/>
</dbReference>
<evidence type="ECO:0000313" key="1">
    <source>
        <dbReference type="EMBL" id="QBO36158.1"/>
    </source>
</evidence>
<sequence>MKLKFSRIKESNVSSSAINDENNQITVQRGYILAIKLVSTVYAAELKPAHAKQANTFDLL</sequence>
<dbReference type="Proteomes" id="UP000292886">
    <property type="component" value="Chromosome"/>
</dbReference>
<accession>A0A4P6YTR8</accession>